<feature type="compositionally biased region" description="Low complexity" evidence="1">
    <location>
        <begin position="64"/>
        <end position="74"/>
    </location>
</feature>
<dbReference type="Proteomes" id="UP000323142">
    <property type="component" value="Unassembled WGS sequence"/>
</dbReference>
<sequence length="254" mass="26216">MPPSARLLAALAGAVLAATPLAAAPRPVEHPAPPARPADLPGAAGDTPEPRAEAYGPPLPPGFASPAPKAAADPSGPCLDRLKALGVVFETRPAIAAGACGTGEAEPLRVTALSSSLSLSAPSTMVCPMAEALARWAAEAVAPAAREHLDAAPKRLAIGTSYECRGQNRQSGAKLSEHAFANAVDVMAFEFEGKPALTVTFHPDGSPNRRFQDAVRSRACDYFATVLGPGSDASHADHLHLDLRARKRGFKLCQ</sequence>
<evidence type="ECO:0000256" key="2">
    <source>
        <dbReference type="SAM" id="SignalP"/>
    </source>
</evidence>
<evidence type="ECO:0000313" key="4">
    <source>
        <dbReference type="EMBL" id="KAA2232468.1"/>
    </source>
</evidence>
<feature type="signal peptide" evidence="2">
    <location>
        <begin position="1"/>
        <end position="23"/>
    </location>
</feature>
<dbReference type="InterPro" id="IPR009683">
    <property type="entry name" value="Extensin-like_C"/>
</dbReference>
<keyword evidence="2" id="KW-0732">Signal</keyword>
<dbReference type="RefSeq" id="WP_149822330.1">
    <property type="nucleotide sequence ID" value="NZ_VUOA01000062.1"/>
</dbReference>
<feature type="region of interest" description="Disordered" evidence="1">
    <location>
        <begin position="25"/>
        <end position="74"/>
    </location>
</feature>
<reference evidence="4 5" key="2">
    <citation type="submission" date="2019-09" db="EMBL/GenBank/DDBJ databases">
        <authorList>
            <person name="Jin C."/>
        </authorList>
    </citation>
    <scope>NUCLEOTIDE SEQUENCE [LARGE SCALE GENOMIC DNA]</scope>
    <source>
        <strain evidence="4 5">BN140002</strain>
    </source>
</reference>
<feature type="domain" description="Extensin-like C-terminal" evidence="3">
    <location>
        <begin position="78"/>
        <end position="254"/>
    </location>
</feature>
<keyword evidence="5" id="KW-1185">Reference proteome</keyword>
<organism evidence="4 5">
    <name type="scientific">Salinarimonas soli</name>
    <dbReference type="NCBI Taxonomy" id="1638099"/>
    <lineage>
        <taxon>Bacteria</taxon>
        <taxon>Pseudomonadati</taxon>
        <taxon>Pseudomonadota</taxon>
        <taxon>Alphaproteobacteria</taxon>
        <taxon>Hyphomicrobiales</taxon>
        <taxon>Salinarimonadaceae</taxon>
        <taxon>Salinarimonas</taxon>
    </lineage>
</organism>
<evidence type="ECO:0000313" key="5">
    <source>
        <dbReference type="Proteomes" id="UP000323142"/>
    </source>
</evidence>
<comment type="caution">
    <text evidence="4">The sequence shown here is derived from an EMBL/GenBank/DDBJ whole genome shotgun (WGS) entry which is preliminary data.</text>
</comment>
<feature type="chain" id="PRO_5022792920" evidence="2">
    <location>
        <begin position="24"/>
        <end position="254"/>
    </location>
</feature>
<reference evidence="4 5" key="1">
    <citation type="submission" date="2019-09" db="EMBL/GenBank/DDBJ databases">
        <title>Salinarimonas rosea gen. nov., sp. nov., a new member of the a-2 subgroup of the Proteobacteria.</title>
        <authorList>
            <person name="Liu J."/>
        </authorList>
    </citation>
    <scope>NUCLEOTIDE SEQUENCE [LARGE SCALE GENOMIC DNA]</scope>
    <source>
        <strain evidence="4 5">BN140002</strain>
    </source>
</reference>
<gene>
    <name evidence="4" type="ORF">F0L46_25000</name>
</gene>
<dbReference type="OrthoDB" id="9809788at2"/>
<dbReference type="Pfam" id="PF06904">
    <property type="entry name" value="Extensin-like_C"/>
    <property type="match status" value="1"/>
</dbReference>
<accession>A0A5B2V141</accession>
<dbReference type="EMBL" id="VUOA01000062">
    <property type="protein sequence ID" value="KAA2232468.1"/>
    <property type="molecule type" value="Genomic_DNA"/>
</dbReference>
<protein>
    <submittedName>
        <fullName evidence="4">Extensin family protein</fullName>
    </submittedName>
</protein>
<evidence type="ECO:0000259" key="3">
    <source>
        <dbReference type="Pfam" id="PF06904"/>
    </source>
</evidence>
<evidence type="ECO:0000256" key="1">
    <source>
        <dbReference type="SAM" id="MobiDB-lite"/>
    </source>
</evidence>
<proteinExistence type="predicted"/>
<dbReference type="AlphaFoldDB" id="A0A5B2V141"/>
<name>A0A5B2V141_9HYPH</name>